<reference evidence="2 3" key="1">
    <citation type="submission" date="2023-12" db="EMBL/GenBank/DDBJ databases">
        <title>Description of an unclassified Opitutus bacterium of Verrucomicrobiota.</title>
        <authorList>
            <person name="Zhang D.-F."/>
        </authorList>
    </citation>
    <scope>NUCLEOTIDE SEQUENCE [LARGE SCALE GENOMIC DNA]</scope>
    <source>
        <strain evidence="2 3">WL0086</strain>
    </source>
</reference>
<dbReference type="Proteomes" id="UP000738431">
    <property type="component" value="Chromosome"/>
</dbReference>
<accession>A0ABZ1C3T2</accession>
<sequence>MNSPSATSTARSTPLKSKPKAKRRRPLGGRQTSRFAPSPFIGPPNPQPIVHVPLPASS</sequence>
<name>A0ABZ1C3T2_9BACT</name>
<gene>
    <name evidence="2" type="ORF">K1X11_014545</name>
</gene>
<evidence type="ECO:0000256" key="1">
    <source>
        <dbReference type="SAM" id="MobiDB-lite"/>
    </source>
</evidence>
<dbReference type="RefSeq" id="WP_221031542.1">
    <property type="nucleotide sequence ID" value="NZ_CP139781.1"/>
</dbReference>
<proteinExistence type="predicted"/>
<evidence type="ECO:0000313" key="3">
    <source>
        <dbReference type="Proteomes" id="UP000738431"/>
    </source>
</evidence>
<feature type="compositionally biased region" description="Basic residues" evidence="1">
    <location>
        <begin position="17"/>
        <end position="27"/>
    </location>
</feature>
<protein>
    <submittedName>
        <fullName evidence="2">Uncharacterized protein</fullName>
    </submittedName>
</protein>
<keyword evidence="3" id="KW-1185">Reference proteome</keyword>
<evidence type="ECO:0000313" key="2">
    <source>
        <dbReference type="EMBL" id="WRQ86030.1"/>
    </source>
</evidence>
<feature type="region of interest" description="Disordered" evidence="1">
    <location>
        <begin position="1"/>
        <end position="58"/>
    </location>
</feature>
<dbReference type="EMBL" id="CP139781">
    <property type="protein sequence ID" value="WRQ86030.1"/>
    <property type="molecule type" value="Genomic_DNA"/>
</dbReference>
<organism evidence="2 3">
    <name type="scientific">Actomonas aquatica</name>
    <dbReference type="NCBI Taxonomy" id="2866162"/>
    <lineage>
        <taxon>Bacteria</taxon>
        <taxon>Pseudomonadati</taxon>
        <taxon>Verrucomicrobiota</taxon>
        <taxon>Opitutia</taxon>
        <taxon>Opitutales</taxon>
        <taxon>Opitutaceae</taxon>
        <taxon>Actomonas</taxon>
    </lineage>
</organism>
<feature type="compositionally biased region" description="Low complexity" evidence="1">
    <location>
        <begin position="1"/>
        <end position="14"/>
    </location>
</feature>